<evidence type="ECO:0000256" key="1">
    <source>
        <dbReference type="ARBA" id="ARBA00006354"/>
    </source>
</evidence>
<dbReference type="NCBIfam" id="TIGR00368">
    <property type="entry name" value="YifB family Mg chelatase-like AAA ATPase"/>
    <property type="match status" value="1"/>
</dbReference>
<dbReference type="EMBL" id="CP062796">
    <property type="protein sequence ID" value="QUL98747.1"/>
    <property type="molecule type" value="Genomic_DNA"/>
</dbReference>
<dbReference type="SUPFAM" id="SSF52540">
    <property type="entry name" value="P-loop containing nucleoside triphosphate hydrolases"/>
    <property type="match status" value="1"/>
</dbReference>
<gene>
    <name evidence="3" type="ORF">IMF26_01285</name>
</gene>
<evidence type="ECO:0000313" key="3">
    <source>
        <dbReference type="EMBL" id="QUL98747.1"/>
    </source>
</evidence>
<dbReference type="InterPro" id="IPR027417">
    <property type="entry name" value="P-loop_NTPase"/>
</dbReference>
<accession>A0AAT9LDV8</accession>
<dbReference type="AlphaFoldDB" id="A0AAT9LDV8"/>
<dbReference type="PANTHER" id="PTHR32039">
    <property type="entry name" value="MAGNESIUM-CHELATASE SUBUNIT CHLI"/>
    <property type="match status" value="1"/>
</dbReference>
<dbReference type="GO" id="GO:0005524">
    <property type="term" value="F:ATP binding"/>
    <property type="evidence" value="ECO:0007669"/>
    <property type="project" value="InterPro"/>
</dbReference>
<dbReference type="InterPro" id="IPR003593">
    <property type="entry name" value="AAA+_ATPase"/>
</dbReference>
<dbReference type="Pfam" id="PF13335">
    <property type="entry name" value="Mg_chelatase_C"/>
    <property type="match status" value="1"/>
</dbReference>
<dbReference type="InterPro" id="IPR000523">
    <property type="entry name" value="Mg_chelatse_chII-like_cat_dom"/>
</dbReference>
<dbReference type="SUPFAM" id="SSF54211">
    <property type="entry name" value="Ribosomal protein S5 domain 2-like"/>
    <property type="match status" value="1"/>
</dbReference>
<dbReference type="InterPro" id="IPR045006">
    <property type="entry name" value="CHLI-like"/>
</dbReference>
<dbReference type="InterPro" id="IPR004482">
    <property type="entry name" value="Mg_chelat-rel"/>
</dbReference>
<dbReference type="Gene3D" id="3.30.230.10">
    <property type="match status" value="1"/>
</dbReference>
<organism evidence="3">
    <name type="scientific">Candidatus Fermentithermobacillus carboniphilus</name>
    <dbReference type="NCBI Taxonomy" id="3085328"/>
    <lineage>
        <taxon>Bacteria</taxon>
        <taxon>Bacillati</taxon>
        <taxon>Bacillota</taxon>
        <taxon>Candidatus Fermentithermobacillia</taxon>
        <taxon>Candidatus Fermentithermobacillales</taxon>
        <taxon>Candidatus Fermentithermobacillaceae</taxon>
        <taxon>Candidatus Fermentithermobacillus</taxon>
    </lineage>
</organism>
<dbReference type="Pfam" id="PF13541">
    <property type="entry name" value="ChlI"/>
    <property type="match status" value="1"/>
</dbReference>
<dbReference type="InterPro" id="IPR025158">
    <property type="entry name" value="Mg_chelat-rel_C"/>
</dbReference>
<sequence length="511" mass="54552">MFSLFASVKSATVSGIDGFIVTVETDVSGGLPGLEIVGMADTSVREARQRVRSAIRNSGFDIPPRRITVNLAPAGLHKEGTQMDLAVATAILLASGQLAEGPRTRDYAFLGELALDGSIRPVPGVLAMVLSAMESGLKGAVIPRENQAEVSFLGGIDIRIARSLDETVGFVKGQADLTGPSHTGNGAVVPPQGYVDFREIRGQRAAKRALEVSGAGGHNILMSGPPGAGKSLLARAIPGIMPDLTPEEALVVTKIWSVAGALPPGTGLLTSRPYRAPHHTVTMAALIGGGANPRPGEITLAHRGVLFLDELPQFSPSVLNALRQPLEEGVVHVTRTRGTWTFPCRFLLVAAMNPCPCGFHGSDIQDCACTEHQRKQYISRVNGPLLDRIDICIDVQRVDVSELTGASTEEPSSAVKERVTAARERQRKRLQGTGLLTNAETGPKELSTLLNLSGAARKLLLDAYKRMKLSARAYYRVMKVAASIADLADSPRIEEEHVAEALSYRQRIFES</sequence>
<reference evidence="3" key="2">
    <citation type="journal article" date="2023" name="Biology">
        <title>Prokaryotic Life Associated with Coal-Fire Gas Vents Revealed by Metagenomics.</title>
        <authorList>
            <person name="Kadnikov V.V."/>
            <person name="Mardanov A.V."/>
            <person name="Beletsky A.V."/>
            <person name="Karnachuk O.V."/>
            <person name="Ravin N.V."/>
        </authorList>
    </citation>
    <scope>NUCLEOTIDE SEQUENCE</scope>
    <source>
        <strain evidence="3">Bu02</strain>
    </source>
</reference>
<dbReference type="PANTHER" id="PTHR32039:SF7">
    <property type="entry name" value="COMPETENCE PROTEIN COMM"/>
    <property type="match status" value="1"/>
</dbReference>
<dbReference type="SMART" id="SM00382">
    <property type="entry name" value="AAA"/>
    <property type="match status" value="1"/>
</dbReference>
<dbReference type="InterPro" id="IPR014721">
    <property type="entry name" value="Ribsml_uS5_D2-typ_fold_subgr"/>
</dbReference>
<dbReference type="Gene3D" id="3.40.50.300">
    <property type="entry name" value="P-loop containing nucleotide triphosphate hydrolases"/>
    <property type="match status" value="1"/>
</dbReference>
<protein>
    <submittedName>
        <fullName evidence="3">YifB family Mg chelatase-like AAA ATPase</fullName>
    </submittedName>
</protein>
<dbReference type="Pfam" id="PF01078">
    <property type="entry name" value="Mg_chelatase"/>
    <property type="match status" value="1"/>
</dbReference>
<name>A0AAT9LDV8_9FIRM</name>
<comment type="similarity">
    <text evidence="1">Belongs to the Mg-chelatase subunits D/I family. ComM subfamily.</text>
</comment>
<dbReference type="InterPro" id="IPR020568">
    <property type="entry name" value="Ribosomal_Su5_D2-typ_SF"/>
</dbReference>
<evidence type="ECO:0000259" key="2">
    <source>
        <dbReference type="SMART" id="SM00382"/>
    </source>
</evidence>
<feature type="domain" description="AAA+ ATPase" evidence="2">
    <location>
        <begin position="216"/>
        <end position="399"/>
    </location>
</feature>
<proteinExistence type="inferred from homology"/>
<reference evidence="3" key="1">
    <citation type="submission" date="2020-10" db="EMBL/GenBank/DDBJ databases">
        <authorList>
            <person name="Kadnikov V."/>
            <person name="Beletsky A.V."/>
            <person name="Mardanov A.V."/>
            <person name="Karnachuk O.V."/>
            <person name="Ravin N.V."/>
        </authorList>
    </citation>
    <scope>NUCLEOTIDE SEQUENCE</scope>
    <source>
        <strain evidence="3">Bu02</strain>
    </source>
</reference>
<dbReference type="KEGG" id="fcz:IMF26_01285"/>